<evidence type="ECO:0000313" key="2">
    <source>
        <dbReference type="EMBL" id="KAF3076383.1"/>
    </source>
</evidence>
<accession>A0A9P5CIK8</accession>
<keyword evidence="1" id="KW-0812">Transmembrane</keyword>
<keyword evidence="3" id="KW-1185">Reference proteome</keyword>
<organism evidence="2 3">
    <name type="scientific">Trichoderma lentiforme</name>
    <dbReference type="NCBI Taxonomy" id="1567552"/>
    <lineage>
        <taxon>Eukaryota</taxon>
        <taxon>Fungi</taxon>
        <taxon>Dikarya</taxon>
        <taxon>Ascomycota</taxon>
        <taxon>Pezizomycotina</taxon>
        <taxon>Sordariomycetes</taxon>
        <taxon>Hypocreomycetidae</taxon>
        <taxon>Hypocreales</taxon>
        <taxon>Hypocreaceae</taxon>
        <taxon>Trichoderma</taxon>
    </lineage>
</organism>
<keyword evidence="1" id="KW-1133">Transmembrane helix</keyword>
<evidence type="ECO:0000313" key="3">
    <source>
        <dbReference type="Proteomes" id="UP000801864"/>
    </source>
</evidence>
<dbReference type="AlphaFoldDB" id="A0A9P5CIK8"/>
<dbReference type="Proteomes" id="UP000801864">
    <property type="component" value="Unassembled WGS sequence"/>
</dbReference>
<reference evidence="2 3" key="1">
    <citation type="submission" date="2018-06" db="EMBL/GenBank/DDBJ databases">
        <title>Genome analysis of cellulolytic fungus Trichoderma lentiforme CFAM-422.</title>
        <authorList>
            <person name="Steindorff A.S."/>
            <person name="Formighieri E.F."/>
            <person name="Midorikawa G.E.O."/>
            <person name="Tamietti M.S."/>
            <person name="Ramos E.Z."/>
            <person name="Silva A.S."/>
            <person name="Bon E.P.S."/>
            <person name="Mendes T.D."/>
            <person name="Damaso M.C.T."/>
            <person name="Favaro L.C.L."/>
        </authorList>
    </citation>
    <scope>NUCLEOTIDE SEQUENCE [LARGE SCALE GENOMIC DNA]</scope>
    <source>
        <strain evidence="2 3">CFAM-422</strain>
    </source>
</reference>
<protein>
    <submittedName>
        <fullName evidence="2">Uncharacterized protein</fullName>
    </submittedName>
</protein>
<dbReference type="EMBL" id="QLNT01000002">
    <property type="protein sequence ID" value="KAF3076383.1"/>
    <property type="molecule type" value="Genomic_DNA"/>
</dbReference>
<name>A0A9P5CIK8_9HYPO</name>
<gene>
    <name evidence="2" type="ORF">CFAM422_001391</name>
</gene>
<proteinExistence type="predicted"/>
<comment type="caution">
    <text evidence="2">The sequence shown here is derived from an EMBL/GenBank/DDBJ whole genome shotgun (WGS) entry which is preliminary data.</text>
</comment>
<sequence length="167" mass="19384">MTVPLDDLSGSLFVPFTSPSLKDILGLWIMLTTSSTFKGYWYLVGINAPQSPRICGILEIYHTQLDTFLYILFYGYLFGLKPHFCYLFYRSFNFPVLSVCNLNPCVLPFLVEPLRFHVFVYLFQFREIIVPELIHVKGPDPENLFPLAVEHFDNMDVLLLLDALRLH</sequence>
<evidence type="ECO:0000256" key="1">
    <source>
        <dbReference type="SAM" id="Phobius"/>
    </source>
</evidence>
<feature type="transmembrane region" description="Helical" evidence="1">
    <location>
        <begin position="68"/>
        <end position="89"/>
    </location>
</feature>
<keyword evidence="1" id="KW-0472">Membrane</keyword>